<protein>
    <submittedName>
        <fullName evidence="2">Uncharacterized protein</fullName>
    </submittedName>
</protein>
<dbReference type="AlphaFoldDB" id="A0A1M6DRL2"/>
<evidence type="ECO:0000313" key="3">
    <source>
        <dbReference type="Proteomes" id="UP000322917"/>
    </source>
</evidence>
<dbReference type="Proteomes" id="UP000322917">
    <property type="component" value="Unassembled WGS sequence"/>
</dbReference>
<keyword evidence="1" id="KW-1133">Transmembrane helix</keyword>
<accession>A0A1M6DRL2</accession>
<reference evidence="2 3" key="1">
    <citation type="submission" date="2016-11" db="EMBL/GenBank/DDBJ databases">
        <authorList>
            <person name="Varghese N."/>
            <person name="Submissions S."/>
        </authorList>
    </citation>
    <scope>NUCLEOTIDE SEQUENCE [LARGE SCALE GENOMIC DNA]</scope>
    <source>
        <strain evidence="2 3">DSM 15287</strain>
    </source>
</reference>
<feature type="transmembrane region" description="Helical" evidence="1">
    <location>
        <begin position="35"/>
        <end position="56"/>
    </location>
</feature>
<evidence type="ECO:0000313" key="2">
    <source>
        <dbReference type="EMBL" id="SHI75770.1"/>
    </source>
</evidence>
<keyword evidence="3" id="KW-1185">Reference proteome</keyword>
<keyword evidence="1" id="KW-0472">Membrane</keyword>
<name>A0A1M6DRL2_9FIRM</name>
<dbReference type="EMBL" id="FQZD01000007">
    <property type="protein sequence ID" value="SHI75770.1"/>
    <property type="molecule type" value="Genomic_DNA"/>
</dbReference>
<organism evidence="2 3">
    <name type="scientific">Propionispora hippei DSM 15287</name>
    <dbReference type="NCBI Taxonomy" id="1123003"/>
    <lineage>
        <taxon>Bacteria</taxon>
        <taxon>Bacillati</taxon>
        <taxon>Bacillota</taxon>
        <taxon>Negativicutes</taxon>
        <taxon>Selenomonadales</taxon>
        <taxon>Sporomusaceae</taxon>
        <taxon>Propionispora</taxon>
    </lineage>
</organism>
<proteinExistence type="predicted"/>
<keyword evidence="1" id="KW-0812">Transmembrane</keyword>
<sequence length="102" mass="11480">MAMTGVILIFYRFRSRKWFLQAVVRRFVTFGTMRLINWIGFGLGHAISSGLQVLLATDVLFQQQDSNYSLRALAGAIPGKITLACAFLSGRKHCGRGFNYIF</sequence>
<gene>
    <name evidence="2" type="ORF">SAMN02745170_00975</name>
</gene>
<feature type="transmembrane region" description="Helical" evidence="1">
    <location>
        <begin position="68"/>
        <end position="88"/>
    </location>
</feature>
<evidence type="ECO:0000256" key="1">
    <source>
        <dbReference type="SAM" id="Phobius"/>
    </source>
</evidence>